<evidence type="ECO:0000256" key="1">
    <source>
        <dbReference type="ARBA" id="ARBA00005594"/>
    </source>
</evidence>
<dbReference type="InterPro" id="IPR005148">
    <property type="entry name" value="Arg-tRNA-synth_N"/>
</dbReference>
<dbReference type="FunFam" id="3.40.50.620:FF:000125">
    <property type="entry name" value="Arginine--tRNA ligase"/>
    <property type="match status" value="1"/>
</dbReference>
<feature type="domain" description="DALR anticodon binding" evidence="11">
    <location>
        <begin position="478"/>
        <end position="597"/>
    </location>
</feature>
<evidence type="ECO:0000256" key="6">
    <source>
        <dbReference type="ARBA" id="ARBA00022917"/>
    </source>
</evidence>
<dbReference type="Proteomes" id="UP000197007">
    <property type="component" value="Chromosome"/>
</dbReference>
<proteinExistence type="inferred from homology"/>
<evidence type="ECO:0000256" key="10">
    <source>
        <dbReference type="RuleBase" id="RU363038"/>
    </source>
</evidence>
<keyword evidence="7 9" id="KW-0030">Aminoacyl-tRNA synthetase</keyword>
<keyword evidence="3 9" id="KW-0436">Ligase</keyword>
<organism evidence="13 14">
    <name type="scientific">Capnocytophaga endodontalis</name>
    <dbReference type="NCBI Taxonomy" id="2708117"/>
    <lineage>
        <taxon>Bacteria</taxon>
        <taxon>Pseudomonadati</taxon>
        <taxon>Bacteroidota</taxon>
        <taxon>Flavobacteriia</taxon>
        <taxon>Flavobacteriales</taxon>
        <taxon>Flavobacteriaceae</taxon>
        <taxon>Capnocytophaga</taxon>
    </lineage>
</organism>
<dbReference type="GO" id="GO:0004814">
    <property type="term" value="F:arginine-tRNA ligase activity"/>
    <property type="evidence" value="ECO:0007669"/>
    <property type="project" value="UniProtKB-UniRule"/>
</dbReference>
<dbReference type="GO" id="GO:0005737">
    <property type="term" value="C:cytoplasm"/>
    <property type="evidence" value="ECO:0007669"/>
    <property type="project" value="UniProtKB-SubCell"/>
</dbReference>
<dbReference type="SMART" id="SM00836">
    <property type="entry name" value="DALR_1"/>
    <property type="match status" value="1"/>
</dbReference>
<dbReference type="InterPro" id="IPR008909">
    <property type="entry name" value="DALR_anticod-bd"/>
</dbReference>
<dbReference type="Gene3D" id="1.10.730.10">
    <property type="entry name" value="Isoleucyl-tRNA Synthetase, Domain 1"/>
    <property type="match status" value="1"/>
</dbReference>
<comment type="similarity">
    <text evidence="1 9 10">Belongs to the class-I aminoacyl-tRNA synthetase family.</text>
</comment>
<evidence type="ECO:0000259" key="12">
    <source>
        <dbReference type="SMART" id="SM01016"/>
    </source>
</evidence>
<evidence type="ECO:0000256" key="7">
    <source>
        <dbReference type="ARBA" id="ARBA00023146"/>
    </source>
</evidence>
<dbReference type="Pfam" id="PF00750">
    <property type="entry name" value="tRNA-synt_1d"/>
    <property type="match status" value="1"/>
</dbReference>
<gene>
    <name evidence="9" type="primary">argS</name>
    <name evidence="13" type="ORF">CBG49_07765</name>
</gene>
<protein>
    <recommendedName>
        <fullName evidence="9">Arginine--tRNA ligase</fullName>
        <ecNumber evidence="9">6.1.1.19</ecNumber>
    </recommendedName>
    <alternativeName>
        <fullName evidence="9">Arginyl-tRNA synthetase</fullName>
        <shortName evidence="9">ArgRS</shortName>
    </alternativeName>
</protein>
<evidence type="ECO:0000256" key="8">
    <source>
        <dbReference type="ARBA" id="ARBA00049339"/>
    </source>
</evidence>
<name>A0A1Z4BNX1_9FLAO</name>
<dbReference type="PANTHER" id="PTHR11956">
    <property type="entry name" value="ARGINYL-TRNA SYNTHETASE"/>
    <property type="match status" value="1"/>
</dbReference>
<comment type="subunit">
    <text evidence="9">Monomer.</text>
</comment>
<dbReference type="EMBL" id="CP022022">
    <property type="protein sequence ID" value="ASF42975.1"/>
    <property type="molecule type" value="Genomic_DNA"/>
</dbReference>
<dbReference type="HAMAP" id="MF_00123">
    <property type="entry name" value="Arg_tRNA_synth"/>
    <property type="match status" value="1"/>
</dbReference>
<keyword evidence="14" id="KW-1185">Reference proteome</keyword>
<evidence type="ECO:0000256" key="9">
    <source>
        <dbReference type="HAMAP-Rule" id="MF_00123"/>
    </source>
</evidence>
<comment type="catalytic activity">
    <reaction evidence="8 9">
        <text>tRNA(Arg) + L-arginine + ATP = L-arginyl-tRNA(Arg) + AMP + diphosphate</text>
        <dbReference type="Rhea" id="RHEA:20301"/>
        <dbReference type="Rhea" id="RHEA-COMP:9658"/>
        <dbReference type="Rhea" id="RHEA-COMP:9673"/>
        <dbReference type="ChEBI" id="CHEBI:30616"/>
        <dbReference type="ChEBI" id="CHEBI:32682"/>
        <dbReference type="ChEBI" id="CHEBI:33019"/>
        <dbReference type="ChEBI" id="CHEBI:78442"/>
        <dbReference type="ChEBI" id="CHEBI:78513"/>
        <dbReference type="ChEBI" id="CHEBI:456215"/>
        <dbReference type="EC" id="6.1.1.19"/>
    </reaction>
</comment>
<sequence>MQNLNDILKQHILQAVQELYNVSLENVELQQTKKEFVGDVTLVVFSLLRHIKGNPVQIGEQIGTYLKEKVGNLVTDFNVIKGFLNLVIADTYYLNFLTEIKDNPLFGLATPNSKEAILVEYSSPNTNKPLHLGHIRNNLLGYSVAEILKAAGHKVYKTQIINDRGIHICKSMVAWQRFGNGETPENTGLKGDKLVGNYYVAFDKAYKEEIQELIAQGKSKEEAEKQAPIFVAAQEMLRQWEAGAPEVMKLWKQMNGWVYDGFAVTYKNLGVDFDSYYYESNTYLLGKDIVEQGLQKGVFFKKEDGSVWCDLTADGLDEKLVLRADGTSVYITQDMGTAIQRVKDYPDVKGMVYTVGNEQDYHFKVLFLILKKLGYDWASHLYHLSYGMVDLPSGKMKSREGTVVDADDLIAEMEQTAKVISQELGKLDGYTQAQKEALYHTIGLGALKYYILKVDPKKRILFDPKESIDFQGNTGPFIQYTYARIQSILRKYAETNNSKEVTVIQPDTLQEKEKNLLKSITLFPSIVQDAADNYSPAVVANYVYDLVKDFNSFYQNVSILGEEDTNKRHFRVALSKKIGEIIAESFKMLGIQVPERM</sequence>
<evidence type="ECO:0000256" key="4">
    <source>
        <dbReference type="ARBA" id="ARBA00022741"/>
    </source>
</evidence>
<dbReference type="SUPFAM" id="SSF52374">
    <property type="entry name" value="Nucleotidylyl transferase"/>
    <property type="match status" value="1"/>
</dbReference>
<keyword evidence="4 9" id="KW-0547">Nucleotide-binding</keyword>
<keyword evidence="6 9" id="KW-0648">Protein biosynthesis</keyword>
<evidence type="ECO:0000256" key="3">
    <source>
        <dbReference type="ARBA" id="ARBA00022598"/>
    </source>
</evidence>
<feature type="domain" description="Arginyl tRNA synthetase N-terminal" evidence="12">
    <location>
        <begin position="6"/>
        <end position="88"/>
    </location>
</feature>
<dbReference type="NCBIfam" id="TIGR00456">
    <property type="entry name" value="argS"/>
    <property type="match status" value="1"/>
</dbReference>
<evidence type="ECO:0000256" key="5">
    <source>
        <dbReference type="ARBA" id="ARBA00022840"/>
    </source>
</evidence>
<dbReference type="KEGG" id="capn:CBG49_07765"/>
<dbReference type="InterPro" id="IPR001412">
    <property type="entry name" value="aa-tRNA-synth_I_CS"/>
</dbReference>
<dbReference type="RefSeq" id="WP_088594050.1">
    <property type="nucleotide sequence ID" value="NZ_CP022022.1"/>
</dbReference>
<dbReference type="InterPro" id="IPR035684">
    <property type="entry name" value="ArgRS_core"/>
</dbReference>
<dbReference type="SUPFAM" id="SSF55190">
    <property type="entry name" value="Arginyl-tRNA synthetase (ArgRS), N-terminal 'additional' domain"/>
    <property type="match status" value="1"/>
</dbReference>
<dbReference type="Gene3D" id="3.30.1360.70">
    <property type="entry name" value="Arginyl tRNA synthetase N-terminal domain"/>
    <property type="match status" value="1"/>
</dbReference>
<dbReference type="PROSITE" id="PS00178">
    <property type="entry name" value="AA_TRNA_LIGASE_I"/>
    <property type="match status" value="1"/>
</dbReference>
<dbReference type="PANTHER" id="PTHR11956:SF5">
    <property type="entry name" value="ARGININE--TRNA LIGASE, CYTOPLASMIC"/>
    <property type="match status" value="1"/>
</dbReference>
<dbReference type="EC" id="6.1.1.19" evidence="9"/>
<comment type="subcellular location">
    <subcellularLocation>
        <location evidence="9">Cytoplasm</location>
    </subcellularLocation>
</comment>
<evidence type="ECO:0000313" key="14">
    <source>
        <dbReference type="Proteomes" id="UP000197007"/>
    </source>
</evidence>
<dbReference type="GO" id="GO:0006420">
    <property type="term" value="P:arginyl-tRNA aminoacylation"/>
    <property type="evidence" value="ECO:0007669"/>
    <property type="project" value="UniProtKB-UniRule"/>
</dbReference>
<accession>A0A1Z4BNX1</accession>
<keyword evidence="5 9" id="KW-0067">ATP-binding</keyword>
<evidence type="ECO:0000313" key="13">
    <source>
        <dbReference type="EMBL" id="ASF42975.1"/>
    </source>
</evidence>
<dbReference type="InterPro" id="IPR036695">
    <property type="entry name" value="Arg-tRNA-synth_N_sf"/>
</dbReference>
<dbReference type="InterPro" id="IPR009080">
    <property type="entry name" value="tRNAsynth_Ia_anticodon-bd"/>
</dbReference>
<dbReference type="GO" id="GO:0005524">
    <property type="term" value="F:ATP binding"/>
    <property type="evidence" value="ECO:0007669"/>
    <property type="project" value="UniProtKB-UniRule"/>
</dbReference>
<dbReference type="Gene3D" id="3.40.50.620">
    <property type="entry name" value="HUPs"/>
    <property type="match status" value="1"/>
</dbReference>
<evidence type="ECO:0000259" key="11">
    <source>
        <dbReference type="SMART" id="SM00836"/>
    </source>
</evidence>
<dbReference type="InterPro" id="IPR001278">
    <property type="entry name" value="Arg-tRNA-ligase"/>
</dbReference>
<feature type="short sequence motif" description="'HIGH' region" evidence="9">
    <location>
        <begin position="124"/>
        <end position="134"/>
    </location>
</feature>
<dbReference type="SUPFAM" id="SSF47323">
    <property type="entry name" value="Anticodon-binding domain of a subclass of class I aminoacyl-tRNA synthetases"/>
    <property type="match status" value="1"/>
</dbReference>
<reference evidence="14" key="1">
    <citation type="submission" date="2017-06" db="EMBL/GenBank/DDBJ databases">
        <title>Complete genome sequence of Capnocytophaga sp. KCOM 1579 (=ChDC OS43) isolated from a human refractory periapical abscess lesion.</title>
        <authorList>
            <person name="Kook J.-K."/>
            <person name="Park S.-N."/>
            <person name="Lim Y.K."/>
            <person name="Roh H."/>
        </authorList>
    </citation>
    <scope>NUCLEOTIDE SEQUENCE [LARGE SCALE GENOMIC DNA]</scope>
    <source>
        <strain evidence="14">ChDC OS43</strain>
    </source>
</reference>
<dbReference type="Pfam" id="PF03485">
    <property type="entry name" value="Arg_tRNA_synt_N"/>
    <property type="match status" value="1"/>
</dbReference>
<dbReference type="AlphaFoldDB" id="A0A1Z4BNX1"/>
<dbReference type="PRINTS" id="PR01038">
    <property type="entry name" value="TRNASYNTHARG"/>
</dbReference>
<evidence type="ECO:0000256" key="2">
    <source>
        <dbReference type="ARBA" id="ARBA00022490"/>
    </source>
</evidence>
<dbReference type="InterPro" id="IPR014729">
    <property type="entry name" value="Rossmann-like_a/b/a_fold"/>
</dbReference>
<dbReference type="SMART" id="SM01016">
    <property type="entry name" value="Arg_tRNA_synt_N"/>
    <property type="match status" value="1"/>
</dbReference>
<dbReference type="Pfam" id="PF05746">
    <property type="entry name" value="DALR_1"/>
    <property type="match status" value="1"/>
</dbReference>
<keyword evidence="2 9" id="KW-0963">Cytoplasm</keyword>